<gene>
    <name evidence="2" type="ORF">L201_002816</name>
</gene>
<dbReference type="InterPro" id="IPR036691">
    <property type="entry name" value="Endo/exonu/phosph_ase_sf"/>
</dbReference>
<dbReference type="SUPFAM" id="SSF56219">
    <property type="entry name" value="DNase I-like"/>
    <property type="match status" value="1"/>
</dbReference>
<proteinExistence type="predicted"/>
<evidence type="ECO:0000313" key="3">
    <source>
        <dbReference type="Proteomes" id="UP001355207"/>
    </source>
</evidence>
<evidence type="ECO:0000313" key="2">
    <source>
        <dbReference type="EMBL" id="WWC87916.1"/>
    </source>
</evidence>
<dbReference type="Gene3D" id="3.60.10.10">
    <property type="entry name" value="Endonuclease/exonuclease/phosphatase"/>
    <property type="match status" value="1"/>
</dbReference>
<dbReference type="RefSeq" id="XP_066074679.1">
    <property type="nucleotide sequence ID" value="XM_066218582.1"/>
</dbReference>
<dbReference type="GeneID" id="91093487"/>
<organism evidence="2 3">
    <name type="scientific">Kwoniella dendrophila CBS 6074</name>
    <dbReference type="NCBI Taxonomy" id="1295534"/>
    <lineage>
        <taxon>Eukaryota</taxon>
        <taxon>Fungi</taxon>
        <taxon>Dikarya</taxon>
        <taxon>Basidiomycota</taxon>
        <taxon>Agaricomycotina</taxon>
        <taxon>Tremellomycetes</taxon>
        <taxon>Tremellales</taxon>
        <taxon>Cryptococcaceae</taxon>
        <taxon>Kwoniella</taxon>
    </lineage>
</organism>
<dbReference type="CDD" id="cd09083">
    <property type="entry name" value="EEP-1"/>
    <property type="match status" value="1"/>
</dbReference>
<dbReference type="InterPro" id="IPR050410">
    <property type="entry name" value="CCR4/nocturin_mRNA_transcr"/>
</dbReference>
<dbReference type="AlphaFoldDB" id="A0AAX4JR54"/>
<protein>
    <recommendedName>
        <fullName evidence="1">Endonuclease/exonuclease/phosphatase domain-containing protein</fullName>
    </recommendedName>
</protein>
<keyword evidence="3" id="KW-1185">Reference proteome</keyword>
<accession>A0AAX4JR54</accession>
<dbReference type="FunFam" id="3.60.10.10:FF:000104">
    <property type="entry name" value="Endonuclease/exonuclease/phosphatase"/>
    <property type="match status" value="1"/>
</dbReference>
<dbReference type="PANTHER" id="PTHR12121:SF36">
    <property type="entry name" value="ENDONUCLEASE_EXONUCLEASE_PHOSPHATASE DOMAIN-CONTAINING PROTEIN"/>
    <property type="match status" value="1"/>
</dbReference>
<evidence type="ECO:0000259" key="1">
    <source>
        <dbReference type="Pfam" id="PF03372"/>
    </source>
</evidence>
<feature type="domain" description="Endonuclease/exonuclease/phosphatase" evidence="1">
    <location>
        <begin position="34"/>
        <end position="297"/>
    </location>
</feature>
<name>A0AAX4JR54_9TREE</name>
<dbReference type="PANTHER" id="PTHR12121">
    <property type="entry name" value="CARBON CATABOLITE REPRESSOR PROTEIN 4"/>
    <property type="match status" value="1"/>
</dbReference>
<dbReference type="Pfam" id="PF03372">
    <property type="entry name" value="Exo_endo_phos"/>
    <property type="match status" value="1"/>
</dbReference>
<sequence>MVARIETQPGPITADTDTFAQDLSTDSVNVATVNVRYDNGTKSSSSSPSIPIFDNPYREKSWFERKTRLIDCLLSTGELDIIGFQEVLHNQLIDLQELIGNSFGHVGVGRDDGKQAGEYSPIFYNKHKFELVNWNTIWLSPTPDIPSKGWDAVLPRIATLLTLRRLDKKDELVHAVNTHYDHIGIRARAESSLLIRSQIWNWVKQVEGDEKAEKEGLVILFGDFNSPPSEQGYHNITSPHSLPSGQKSFYFLDSFTNLSTRKSHHLPEQTRPYGPVHTYTDFAPPGSKDATRIDLIMIGAVPSAGRHQNQDEDADLKSGKGRAGWKITRYACLDNYVEDDIEGWKGRWSDHRAVRVSISR</sequence>
<dbReference type="GO" id="GO:0000175">
    <property type="term" value="F:3'-5'-RNA exonuclease activity"/>
    <property type="evidence" value="ECO:0007669"/>
    <property type="project" value="TreeGrafter"/>
</dbReference>
<dbReference type="EMBL" id="CP144100">
    <property type="protein sequence ID" value="WWC87916.1"/>
    <property type="molecule type" value="Genomic_DNA"/>
</dbReference>
<dbReference type="Proteomes" id="UP001355207">
    <property type="component" value="Chromosome 3"/>
</dbReference>
<reference evidence="2 3" key="1">
    <citation type="submission" date="2024-01" db="EMBL/GenBank/DDBJ databases">
        <title>Comparative genomics of Cryptococcus and Kwoniella reveals pathogenesis evolution and contrasting modes of karyotype evolution via chromosome fusion or intercentromeric recombination.</title>
        <authorList>
            <person name="Coelho M.A."/>
            <person name="David-Palma M."/>
            <person name="Shea T."/>
            <person name="Bowers K."/>
            <person name="McGinley-Smith S."/>
            <person name="Mohammad A.W."/>
            <person name="Gnirke A."/>
            <person name="Yurkov A.M."/>
            <person name="Nowrousian M."/>
            <person name="Sun S."/>
            <person name="Cuomo C.A."/>
            <person name="Heitman J."/>
        </authorList>
    </citation>
    <scope>NUCLEOTIDE SEQUENCE [LARGE SCALE GENOMIC DNA]</scope>
    <source>
        <strain evidence="2 3">CBS 6074</strain>
    </source>
</reference>
<dbReference type="InterPro" id="IPR005135">
    <property type="entry name" value="Endo/exonuclease/phosphatase"/>
</dbReference>